<gene>
    <name evidence="1" type="ORF">SAMN05443144_13610</name>
</gene>
<dbReference type="STRING" id="1194090.SAMN05443144_13610"/>
<organism evidence="1 2">
    <name type="scientific">Fodinibius roseus</name>
    <dbReference type="NCBI Taxonomy" id="1194090"/>
    <lineage>
        <taxon>Bacteria</taxon>
        <taxon>Pseudomonadati</taxon>
        <taxon>Balneolota</taxon>
        <taxon>Balneolia</taxon>
        <taxon>Balneolales</taxon>
        <taxon>Balneolaceae</taxon>
        <taxon>Fodinibius</taxon>
    </lineage>
</organism>
<accession>A0A1M5KZM5</accession>
<dbReference type="InterPro" id="IPR052960">
    <property type="entry name" value="GlcN6P_deaminase-like"/>
</dbReference>
<dbReference type="PANTHER" id="PTHR42892:SF1">
    <property type="entry name" value="GLUCOSAMINE-6-PHOSPHATE ISOMERASE"/>
    <property type="match status" value="1"/>
</dbReference>
<dbReference type="RefSeq" id="WP_073068389.1">
    <property type="nucleotide sequence ID" value="NZ_FQUS01000036.1"/>
</dbReference>
<dbReference type="Proteomes" id="UP000184041">
    <property type="component" value="Unassembled WGS sequence"/>
</dbReference>
<dbReference type="Gene3D" id="3.40.50.1360">
    <property type="match status" value="1"/>
</dbReference>
<dbReference type="AlphaFoldDB" id="A0A1M5KZM5"/>
<name>A0A1M5KZM5_9BACT</name>
<keyword evidence="2" id="KW-1185">Reference proteome</keyword>
<dbReference type="EMBL" id="FQUS01000036">
    <property type="protein sequence ID" value="SHG58322.1"/>
    <property type="molecule type" value="Genomic_DNA"/>
</dbReference>
<proteinExistence type="predicted"/>
<evidence type="ECO:0000313" key="1">
    <source>
        <dbReference type="EMBL" id="SHG58322.1"/>
    </source>
</evidence>
<evidence type="ECO:0000313" key="2">
    <source>
        <dbReference type="Proteomes" id="UP000184041"/>
    </source>
</evidence>
<reference evidence="1 2" key="1">
    <citation type="submission" date="2016-11" db="EMBL/GenBank/DDBJ databases">
        <authorList>
            <person name="Jaros S."/>
            <person name="Januszkiewicz K."/>
            <person name="Wedrychowicz H."/>
        </authorList>
    </citation>
    <scope>NUCLEOTIDE SEQUENCE [LARGE SCALE GENOMIC DNA]</scope>
    <source>
        <strain evidence="1 2">DSM 21986</strain>
    </source>
</reference>
<dbReference type="OrthoDB" id="9791139at2"/>
<sequence>MNRQEEIQNLLYLSPDEMSKKAGDHLLLLDDIEDLHHHFARNLADQIKRNNAQNKSTVLILPFGPVPQYENFTKMVNSEQISLHDCTFFLMDEYCTNNGIEIDSSHPLSFQAGLWKYFDKINNELCVPQDQVIFPDHENIHQLADMIERAGGIETCYGGIGIHGHVAFNEPEPQVLHSDPRMVYLNEYTITINAIRAGVGGDLENFPRKALTLGMRQIMNADKIRLYCRNGVQGMDWANTILRLALFGEPGDDYPVTYIKQHPDWQIITDMDTASSPENLLKG</sequence>
<protein>
    <submittedName>
        <fullName evidence="1">Glucosamine-6-phosphate deaminase</fullName>
    </submittedName>
</protein>
<dbReference type="InterPro" id="IPR037171">
    <property type="entry name" value="NagB/RpiA_transferase-like"/>
</dbReference>
<dbReference type="SUPFAM" id="SSF100950">
    <property type="entry name" value="NagB/RpiA/CoA transferase-like"/>
    <property type="match status" value="1"/>
</dbReference>
<dbReference type="PANTHER" id="PTHR42892">
    <property type="entry name" value="GLUCOSAMINE-6-PHOSPHATE DEAMINASE-LIKE PROTEIN BT_0258-RELATED"/>
    <property type="match status" value="1"/>
</dbReference>